<dbReference type="PANTHER" id="PTHR43362:SF1">
    <property type="entry name" value="MANNITOL DEHYDROGENASE 2-RELATED"/>
    <property type="match status" value="1"/>
</dbReference>
<comment type="caution">
    <text evidence="4">The sequence shown here is derived from an EMBL/GenBank/DDBJ whole genome shotgun (WGS) entry which is preliminary data.</text>
</comment>
<dbReference type="InterPro" id="IPR008927">
    <property type="entry name" value="6-PGluconate_DH-like_C_sf"/>
</dbReference>
<dbReference type="OrthoDB" id="271711at2"/>
<dbReference type="InterPro" id="IPR036291">
    <property type="entry name" value="NAD(P)-bd_dom_sf"/>
</dbReference>
<dbReference type="InterPro" id="IPR013118">
    <property type="entry name" value="Mannitol_DH_C"/>
</dbReference>
<evidence type="ECO:0000259" key="3">
    <source>
        <dbReference type="Pfam" id="PF08125"/>
    </source>
</evidence>
<evidence type="ECO:0000313" key="5">
    <source>
        <dbReference type="Proteomes" id="UP000032679"/>
    </source>
</evidence>
<dbReference type="PANTHER" id="PTHR43362">
    <property type="entry name" value="MANNITOL DEHYDROGENASE DSF1-RELATED"/>
    <property type="match status" value="1"/>
</dbReference>
<keyword evidence="5" id="KW-1185">Reference proteome</keyword>
<evidence type="ECO:0000256" key="1">
    <source>
        <dbReference type="ARBA" id="ARBA00023002"/>
    </source>
</evidence>
<gene>
    <name evidence="4" type="ORF">Tasa_002_061</name>
</gene>
<dbReference type="Pfam" id="PF01232">
    <property type="entry name" value="Mannitol_dh"/>
    <property type="match status" value="1"/>
</dbReference>
<keyword evidence="1" id="KW-0560">Oxidoreductase</keyword>
<dbReference type="AlphaFoldDB" id="A0A0D6MH09"/>
<dbReference type="SUPFAM" id="SSF51735">
    <property type="entry name" value="NAD(P)-binding Rossmann-fold domains"/>
    <property type="match status" value="1"/>
</dbReference>
<evidence type="ECO:0000313" key="4">
    <source>
        <dbReference type="EMBL" id="GAN52781.1"/>
    </source>
</evidence>
<dbReference type="InterPro" id="IPR013131">
    <property type="entry name" value="Mannitol_DH_N"/>
</dbReference>
<accession>A0A0D6MH09</accession>
<organism evidence="4 5">
    <name type="scientific">Tanticharoenia sakaeratensis NBRC 103193</name>
    <dbReference type="NCBI Taxonomy" id="1231623"/>
    <lineage>
        <taxon>Bacteria</taxon>
        <taxon>Pseudomonadati</taxon>
        <taxon>Pseudomonadota</taxon>
        <taxon>Alphaproteobacteria</taxon>
        <taxon>Acetobacterales</taxon>
        <taxon>Acetobacteraceae</taxon>
        <taxon>Tanticharoenia</taxon>
    </lineage>
</organism>
<dbReference type="Proteomes" id="UP000032679">
    <property type="component" value="Unassembled WGS sequence"/>
</dbReference>
<reference evidence="4 5" key="1">
    <citation type="submission" date="2012-10" db="EMBL/GenBank/DDBJ databases">
        <title>Genome sequencing of Tanticharoenia sakaeratensis NBRC 103193.</title>
        <authorList>
            <person name="Azuma Y."/>
            <person name="Hadano H."/>
            <person name="Hirakawa H."/>
            <person name="Matsushita K."/>
        </authorList>
    </citation>
    <scope>NUCLEOTIDE SEQUENCE [LARGE SCALE GENOMIC DNA]</scope>
    <source>
        <strain evidence="4 5">NBRC 103193</strain>
    </source>
</reference>
<dbReference type="EMBL" id="BALE01000002">
    <property type="protein sequence ID" value="GAN52781.1"/>
    <property type="molecule type" value="Genomic_DNA"/>
</dbReference>
<protein>
    <submittedName>
        <fullName evidence="4">NADPH-dependent L-sorbose reductase</fullName>
    </submittedName>
</protein>
<dbReference type="RefSeq" id="WP_048846091.1">
    <property type="nucleotide sequence ID" value="NZ_BALE01000002.1"/>
</dbReference>
<sequence>MTDLNSAALSHLPPQLSWAGYDRDHLTPGVVHLSVGNFHRAHQAWYLNQVLAQPGHEGWAICGVGLMDTPAERFKARAFPEQDGLYTLSRFSPNGAATHEVIGAMTEYLYAPEQMEAVLERMAAPTTRIVSLTITEGGYNHAPGTGNYNLEAPVTQQELADPAHPLSAFGFIVEALRRRQAAGTPPFTVLSCDNLRHNGRVARDAVLTHARALDPALADWIASTTTFPNGMVDRITPGVPPEEVARLDAMTGIDDKLPVIAEDFGQWVIEDRFCNGRPSLEEVGVQMVGDVHPYELAKVRMLNASHSMLAYPGLLAGLETVSEALQQPEIRALLEQFLDRDVIPTLQAPAGMDLETYKQVLLARFANPTVGDQLSRITGDGGSKLPTFLGPTVAHALHRGTDTRRLAFGIACFARYLLGIDDKGRHFTPFEPQLSEEQIALTREADLSAVLRMSMFHDFGLGTGDHDFIEQVVAFRLDLRKRGAMAVLHDLVASE</sequence>
<dbReference type="InterPro" id="IPR000669">
    <property type="entry name" value="Mannitol_DH"/>
</dbReference>
<dbReference type="Gene3D" id="3.40.50.720">
    <property type="entry name" value="NAD(P)-binding Rossmann-like Domain"/>
    <property type="match status" value="1"/>
</dbReference>
<evidence type="ECO:0000259" key="2">
    <source>
        <dbReference type="Pfam" id="PF01232"/>
    </source>
</evidence>
<dbReference type="SUPFAM" id="SSF48179">
    <property type="entry name" value="6-phosphogluconate dehydrogenase C-terminal domain-like"/>
    <property type="match status" value="1"/>
</dbReference>
<dbReference type="Gene3D" id="1.10.1040.10">
    <property type="entry name" value="N-(1-d-carboxylethyl)-l-norvaline Dehydrogenase, domain 2"/>
    <property type="match status" value="1"/>
</dbReference>
<dbReference type="InterPro" id="IPR050988">
    <property type="entry name" value="Mannitol_DH/Oxidoreductase"/>
</dbReference>
<dbReference type="GO" id="GO:0016616">
    <property type="term" value="F:oxidoreductase activity, acting on the CH-OH group of donors, NAD or NADP as acceptor"/>
    <property type="evidence" value="ECO:0007669"/>
    <property type="project" value="TreeGrafter"/>
</dbReference>
<dbReference type="PRINTS" id="PR00084">
    <property type="entry name" value="MTLDHDRGNASE"/>
</dbReference>
<proteinExistence type="predicted"/>
<dbReference type="STRING" id="1231623.Tasa_002_061"/>
<dbReference type="InterPro" id="IPR013328">
    <property type="entry name" value="6PGD_dom2"/>
</dbReference>
<name>A0A0D6MH09_9PROT</name>
<feature type="domain" description="Mannitol dehydrogenase C-terminal" evidence="3">
    <location>
        <begin position="290"/>
        <end position="472"/>
    </location>
</feature>
<dbReference type="Pfam" id="PF08125">
    <property type="entry name" value="Mannitol_dh_C"/>
    <property type="match status" value="1"/>
</dbReference>
<feature type="domain" description="Mannitol dehydrogenase N-terminal" evidence="2">
    <location>
        <begin position="29"/>
        <end position="281"/>
    </location>
</feature>